<comment type="caution">
    <text evidence="2">The sequence shown here is derived from an EMBL/GenBank/DDBJ whole genome shotgun (WGS) entry which is preliminary data.</text>
</comment>
<name>A0A7X5UDH1_9GAMM</name>
<organism evidence="2 3">
    <name type="scientific">Luteibacter anthropi</name>
    <dbReference type="NCBI Taxonomy" id="564369"/>
    <lineage>
        <taxon>Bacteria</taxon>
        <taxon>Pseudomonadati</taxon>
        <taxon>Pseudomonadota</taxon>
        <taxon>Gammaproteobacteria</taxon>
        <taxon>Lysobacterales</taxon>
        <taxon>Rhodanobacteraceae</taxon>
        <taxon>Luteibacter</taxon>
    </lineage>
</organism>
<dbReference type="EMBL" id="JAARLZ010000012">
    <property type="protein sequence ID" value="NII08473.1"/>
    <property type="molecule type" value="Genomic_DNA"/>
</dbReference>
<reference evidence="2 3" key="1">
    <citation type="submission" date="2020-03" db="EMBL/GenBank/DDBJ databases">
        <authorList>
            <person name="Lai Q."/>
        </authorList>
    </citation>
    <scope>NUCLEOTIDE SEQUENCE [LARGE SCALE GENOMIC DNA]</scope>
    <source>
        <strain evidence="2 3">CCUG 25036</strain>
    </source>
</reference>
<feature type="signal peptide" evidence="1">
    <location>
        <begin position="1"/>
        <end position="31"/>
    </location>
</feature>
<sequence length="212" mass="23283">MTMHKNQSRTLAWRAATALCIMSAWTCPAMAGSSVCANELLPDFSTACDLELKNGDFTMTGRIGSSRAIRWTHLVHWEGTHRRHNYAGEYAGRWGAELHADGHALWQAVAAIPSLDSRSHFIVRYSAGAFDTDGSRLQVIVMLLDATGKVIQARDEVVVPASRTWGHHVLRWEVPSVPEGAQVKLAFRRQGNDGGKRLVVSAVSIAQGKTHE</sequence>
<evidence type="ECO:0000313" key="3">
    <source>
        <dbReference type="Proteomes" id="UP000490980"/>
    </source>
</evidence>
<evidence type="ECO:0000313" key="2">
    <source>
        <dbReference type="EMBL" id="NII08473.1"/>
    </source>
</evidence>
<gene>
    <name evidence="2" type="ORF">HBF25_18980</name>
</gene>
<dbReference type="RefSeq" id="WP_166951359.1">
    <property type="nucleotide sequence ID" value="NZ_JAARLZ010000012.1"/>
</dbReference>
<keyword evidence="1" id="KW-0732">Signal</keyword>
<feature type="chain" id="PRO_5030732861" evidence="1">
    <location>
        <begin position="32"/>
        <end position="212"/>
    </location>
</feature>
<dbReference type="AlphaFoldDB" id="A0A7X5UDH1"/>
<evidence type="ECO:0000256" key="1">
    <source>
        <dbReference type="SAM" id="SignalP"/>
    </source>
</evidence>
<keyword evidence="3" id="KW-1185">Reference proteome</keyword>
<proteinExistence type="predicted"/>
<accession>A0A7X5UDH1</accession>
<protein>
    <submittedName>
        <fullName evidence="2">Uncharacterized protein</fullName>
    </submittedName>
</protein>
<dbReference type="Proteomes" id="UP000490980">
    <property type="component" value="Unassembled WGS sequence"/>
</dbReference>